<reference evidence="2" key="1">
    <citation type="submission" date="2016-03" db="EMBL/GenBank/DDBJ databases">
        <authorList>
            <person name="Ploux O."/>
        </authorList>
    </citation>
    <scope>NUCLEOTIDE SEQUENCE [LARGE SCALE GENOMIC DNA]</scope>
</reference>
<evidence type="ECO:0000313" key="1">
    <source>
        <dbReference type="EMBL" id="AMS03301.1"/>
    </source>
</evidence>
<dbReference type="EMBL" id="KU963256">
    <property type="protein sequence ID" value="AMS03301.1"/>
    <property type="molecule type" value="Genomic_DNA"/>
</dbReference>
<dbReference type="KEGG" id="vg:29123324"/>
<sequence>MSDIGFGPVGDPPIIYDTSTTDGYGRVTQLVDRRLLEQAQAWAAWLIAEQEHEYETALDELERERDDPCSQTNQNAAAWRVVASHPLIGAIEKLPERGTYAEMVRARLDALAAERDHWRAEAEKARTPDAGNPAHLRSVADLLERVINVRRSPNTCPDLRAAADRLESEATADDVVEPYSRDGYNAAQRIENAAREIAKTRGWDWINGPLHHREACWRDARALHSAGLLRGES</sequence>
<protein>
    <submittedName>
        <fullName evidence="1">Uncharacterized protein</fullName>
    </submittedName>
</protein>
<dbReference type="Proteomes" id="UP000201844">
    <property type="component" value="Segment"/>
</dbReference>
<keyword evidence="2" id="KW-1185">Reference proteome</keyword>
<gene>
    <name evidence="1" type="primary">58</name>
    <name evidence="1" type="ORF">SEA_LUCKY10_58</name>
</gene>
<dbReference type="RefSeq" id="YP_009304317.1">
    <property type="nucleotide sequence ID" value="NC_031267.1"/>
</dbReference>
<organism evidence="1 2">
    <name type="scientific">Gordonia phage Lucky10</name>
    <dbReference type="NCBI Taxonomy" id="1821557"/>
    <lineage>
        <taxon>Viruses</taxon>
        <taxon>Duplodnaviria</taxon>
        <taxon>Heunggongvirae</taxon>
        <taxon>Uroviricota</taxon>
        <taxon>Caudoviricetes</taxon>
        <taxon>Luckytenvirus</taxon>
        <taxon>Luckytenvirus lucky10</taxon>
    </lineage>
</organism>
<name>A0A142KB18_9CAUD</name>
<accession>A0A142KB18</accession>
<proteinExistence type="predicted"/>
<dbReference type="OrthoDB" id="35476at10239"/>
<evidence type="ECO:0000313" key="2">
    <source>
        <dbReference type="Proteomes" id="UP000201844"/>
    </source>
</evidence>
<dbReference type="GeneID" id="29123324"/>